<comment type="subcellular location">
    <subcellularLocation>
        <location evidence="12">Cytoplasm</location>
    </subcellularLocation>
</comment>
<dbReference type="PROSITE" id="PS50142">
    <property type="entry name" value="RNASE_3_2"/>
    <property type="match status" value="1"/>
</dbReference>
<feature type="binding site" evidence="12">
    <location>
        <position position="111"/>
    </location>
    <ligand>
        <name>Mg(2+)</name>
        <dbReference type="ChEBI" id="CHEBI:18420"/>
    </ligand>
</feature>
<feature type="binding site" evidence="12">
    <location>
        <position position="114"/>
    </location>
    <ligand>
        <name>Mg(2+)</name>
        <dbReference type="ChEBI" id="CHEBI:18420"/>
    </ligand>
</feature>
<dbReference type="InterPro" id="IPR000999">
    <property type="entry name" value="RNase_III_dom"/>
</dbReference>
<dbReference type="RefSeq" id="WP_015397129.1">
    <property type="nucleotide sequence ID" value="NC_020299.1"/>
</dbReference>
<dbReference type="PANTHER" id="PTHR14950:SF37">
    <property type="entry name" value="ENDORIBONUCLEASE DICER"/>
    <property type="match status" value="1"/>
</dbReference>
<dbReference type="PATRIC" id="fig|1208920.3.peg.433"/>
<comment type="function">
    <text evidence="11 12">Digests double-stranded RNA. Involved in the processing of primary rRNA transcript to yield the immediate precursors to the large and small rRNAs (23S and 16S). Processes some mRNAs, and tRNAs when they are encoded in the rRNA operon. Processes pre-crRNA and tracrRNA of type II CRISPR loci if present in the organism.</text>
</comment>
<evidence type="ECO:0000256" key="7">
    <source>
        <dbReference type="ARBA" id="ARBA00022759"/>
    </source>
</evidence>
<evidence type="ECO:0000259" key="13">
    <source>
        <dbReference type="PROSITE" id="PS50137"/>
    </source>
</evidence>
<keyword evidence="16" id="KW-1185">Reference proteome</keyword>
<dbReference type="PROSITE" id="PS00517">
    <property type="entry name" value="RNASE_3_1"/>
    <property type="match status" value="1"/>
</dbReference>
<dbReference type="SMART" id="SM00358">
    <property type="entry name" value="DSRM"/>
    <property type="match status" value="1"/>
</dbReference>
<keyword evidence="9 12" id="KW-0460">Magnesium</keyword>
<dbReference type="GO" id="GO:0004525">
    <property type="term" value="F:ribonuclease III activity"/>
    <property type="evidence" value="ECO:0007669"/>
    <property type="project" value="UniProtKB-UniRule"/>
</dbReference>
<dbReference type="OrthoDB" id="9805026at2"/>
<evidence type="ECO:0000256" key="5">
    <source>
        <dbReference type="ARBA" id="ARBA00022722"/>
    </source>
</evidence>
<evidence type="ECO:0000256" key="9">
    <source>
        <dbReference type="ARBA" id="ARBA00022842"/>
    </source>
</evidence>
<keyword evidence="12" id="KW-0963">Cytoplasm</keyword>
<keyword evidence="4 12" id="KW-0507">mRNA processing</keyword>
<dbReference type="HOGENOM" id="CLU_000907_1_1_4"/>
<dbReference type="GO" id="GO:0008033">
    <property type="term" value="P:tRNA processing"/>
    <property type="evidence" value="ECO:0007669"/>
    <property type="project" value="UniProtKB-KW"/>
</dbReference>
<proteinExistence type="inferred from homology"/>
<gene>
    <name evidence="12" type="primary">rnc</name>
    <name evidence="15" type="ORF">CONE_0701</name>
</gene>
<name>M1L768_9PROT</name>
<evidence type="ECO:0000256" key="3">
    <source>
        <dbReference type="ARBA" id="ARBA00022552"/>
    </source>
</evidence>
<comment type="cofactor">
    <cofactor evidence="12">
        <name>Mg(2+)</name>
        <dbReference type="ChEBI" id="CHEBI:18420"/>
    </cofactor>
</comment>
<keyword evidence="5 12" id="KW-0540">Nuclease</keyword>
<feature type="active site" evidence="12">
    <location>
        <position position="42"/>
    </location>
</feature>
<feature type="active site" evidence="12">
    <location>
        <position position="114"/>
    </location>
</feature>
<evidence type="ECO:0000256" key="6">
    <source>
        <dbReference type="ARBA" id="ARBA00022723"/>
    </source>
</evidence>
<dbReference type="EC" id="3.1.26.3" evidence="12"/>
<keyword evidence="7 12" id="KW-0255">Endonuclease</keyword>
<evidence type="ECO:0000256" key="12">
    <source>
        <dbReference type="HAMAP-Rule" id="MF_00104"/>
    </source>
</evidence>
<dbReference type="Gene3D" id="1.10.1520.10">
    <property type="entry name" value="Ribonuclease III domain"/>
    <property type="match status" value="1"/>
</dbReference>
<dbReference type="AlphaFoldDB" id="M1L768"/>
<organism evidence="15 16">
    <name type="scientific">Candidatus Kinetoplastidibacterium stringomonadis TCC290E</name>
    <dbReference type="NCBI Taxonomy" id="1208920"/>
    <lineage>
        <taxon>Bacteria</taxon>
        <taxon>Pseudomonadati</taxon>
        <taxon>Pseudomonadota</taxon>
        <taxon>Betaproteobacteria</taxon>
        <taxon>Candidatus Kinetoplastidibacterium</taxon>
    </lineage>
</organism>
<sequence length="241" mass="27001">MSFFELERSLDYKFSNINLLELALTHRSNGSPHNERLEFLGDSVLNFAITIFLFEKYADIDEGGLSRLRASLVQQNSLAIIASDLNLSKYLKLGEGELKSGGCNRPSILADCLEAVFGAIFKDSSFNEVQIVIEKQFVKLLNNLDLKTMCKDAKSLLQELLQSRKISLPRYLIVNINGAAHNQRFEIECVISELNIKTKSVGDTRRSAEQSAAKLAIDILTSSNSNYLNDDNISNYKNIKV</sequence>
<comment type="catalytic activity">
    <reaction evidence="1 12">
        <text>Endonucleolytic cleavage to 5'-phosphomonoester.</text>
        <dbReference type="EC" id="3.1.26.3"/>
    </reaction>
</comment>
<evidence type="ECO:0000256" key="11">
    <source>
        <dbReference type="ARBA" id="ARBA00049596"/>
    </source>
</evidence>
<dbReference type="KEGG" id="kon:CONE_0701"/>
<keyword evidence="12" id="KW-0819">tRNA processing</keyword>
<keyword evidence="12" id="KW-0699">rRNA-binding</keyword>
<dbReference type="Gene3D" id="3.30.160.20">
    <property type="match status" value="1"/>
</dbReference>
<dbReference type="CDD" id="cd10845">
    <property type="entry name" value="DSRM_RNAse_III_family"/>
    <property type="match status" value="1"/>
</dbReference>
<evidence type="ECO:0000256" key="8">
    <source>
        <dbReference type="ARBA" id="ARBA00022801"/>
    </source>
</evidence>
<protein>
    <recommendedName>
        <fullName evidence="12">Ribonuclease 3</fullName>
        <ecNumber evidence="12">3.1.26.3</ecNumber>
    </recommendedName>
    <alternativeName>
        <fullName evidence="12">Ribonuclease III</fullName>
        <shortName evidence="12">RNase III</shortName>
    </alternativeName>
</protein>
<evidence type="ECO:0000313" key="16">
    <source>
        <dbReference type="Proteomes" id="UP000011541"/>
    </source>
</evidence>
<dbReference type="GO" id="GO:0046872">
    <property type="term" value="F:metal ion binding"/>
    <property type="evidence" value="ECO:0007669"/>
    <property type="project" value="UniProtKB-KW"/>
</dbReference>
<dbReference type="GO" id="GO:0019843">
    <property type="term" value="F:rRNA binding"/>
    <property type="evidence" value="ECO:0007669"/>
    <property type="project" value="UniProtKB-KW"/>
</dbReference>
<dbReference type="GO" id="GO:0006364">
    <property type="term" value="P:rRNA processing"/>
    <property type="evidence" value="ECO:0007669"/>
    <property type="project" value="UniProtKB-UniRule"/>
</dbReference>
<comment type="similarity">
    <text evidence="2">Belongs to the ribonuclease III family.</text>
</comment>
<dbReference type="GO" id="GO:0006397">
    <property type="term" value="P:mRNA processing"/>
    <property type="evidence" value="ECO:0007669"/>
    <property type="project" value="UniProtKB-UniRule"/>
</dbReference>
<dbReference type="EMBL" id="CP003805">
    <property type="protein sequence ID" value="AGF48443.1"/>
    <property type="molecule type" value="Genomic_DNA"/>
</dbReference>
<evidence type="ECO:0000313" key="15">
    <source>
        <dbReference type="EMBL" id="AGF48443.1"/>
    </source>
</evidence>
<dbReference type="Pfam" id="PF00035">
    <property type="entry name" value="dsrm"/>
    <property type="match status" value="1"/>
</dbReference>
<dbReference type="SUPFAM" id="SSF69065">
    <property type="entry name" value="RNase III domain-like"/>
    <property type="match status" value="1"/>
</dbReference>
<evidence type="ECO:0000256" key="4">
    <source>
        <dbReference type="ARBA" id="ARBA00022664"/>
    </source>
</evidence>
<dbReference type="NCBIfam" id="TIGR02191">
    <property type="entry name" value="RNaseIII"/>
    <property type="match status" value="1"/>
</dbReference>
<feature type="domain" description="DRBM" evidence="13">
    <location>
        <begin position="152"/>
        <end position="222"/>
    </location>
</feature>
<feature type="binding site" evidence="12">
    <location>
        <position position="38"/>
    </location>
    <ligand>
        <name>Mg(2+)</name>
        <dbReference type="ChEBI" id="CHEBI:18420"/>
    </ligand>
</feature>
<dbReference type="PROSITE" id="PS50137">
    <property type="entry name" value="DS_RBD"/>
    <property type="match status" value="1"/>
</dbReference>
<dbReference type="InterPro" id="IPR036389">
    <property type="entry name" value="RNase_III_sf"/>
</dbReference>
<dbReference type="SUPFAM" id="SSF54768">
    <property type="entry name" value="dsRNA-binding domain-like"/>
    <property type="match status" value="1"/>
</dbReference>
<accession>M1L768</accession>
<dbReference type="HAMAP" id="MF_00104">
    <property type="entry name" value="RNase_III"/>
    <property type="match status" value="1"/>
</dbReference>
<dbReference type="eggNOG" id="COG0571">
    <property type="taxonomic scope" value="Bacteria"/>
</dbReference>
<reference evidence="15 16" key="1">
    <citation type="journal article" date="2013" name="Genome Biol. Evol.">
        <title>Genome evolution and phylogenomic analysis of candidatus kinetoplastibacterium, the betaproteobacterial endosymbionts of strigomonas and angomonas.</title>
        <authorList>
            <person name="Alves J.M."/>
            <person name="Serrano M.G."/>
            <person name="Maia da Silva F."/>
            <person name="Voegtly L.J."/>
            <person name="Matveyev A.V."/>
            <person name="Teixeira M.M."/>
            <person name="Camargo E.P."/>
            <person name="Buck G.A."/>
        </authorList>
    </citation>
    <scope>NUCLEOTIDE SEQUENCE [LARGE SCALE GENOMIC DNA]</scope>
    <source>
        <strain evidence="15 16">TCC290E</strain>
    </source>
</reference>
<dbReference type="InterPro" id="IPR011907">
    <property type="entry name" value="RNase_III"/>
</dbReference>
<dbReference type="PANTHER" id="PTHR14950">
    <property type="entry name" value="DICER-RELATED"/>
    <property type="match status" value="1"/>
</dbReference>
<dbReference type="GO" id="GO:0005737">
    <property type="term" value="C:cytoplasm"/>
    <property type="evidence" value="ECO:0007669"/>
    <property type="project" value="UniProtKB-SubCell"/>
</dbReference>
<evidence type="ECO:0000259" key="14">
    <source>
        <dbReference type="PROSITE" id="PS50142"/>
    </source>
</evidence>
<evidence type="ECO:0000256" key="10">
    <source>
        <dbReference type="ARBA" id="ARBA00022884"/>
    </source>
</evidence>
<evidence type="ECO:0000256" key="1">
    <source>
        <dbReference type="ARBA" id="ARBA00000109"/>
    </source>
</evidence>
<dbReference type="Pfam" id="PF14622">
    <property type="entry name" value="Ribonucleas_3_3"/>
    <property type="match status" value="1"/>
</dbReference>
<dbReference type="Proteomes" id="UP000011541">
    <property type="component" value="Chromosome"/>
</dbReference>
<evidence type="ECO:0000256" key="2">
    <source>
        <dbReference type="ARBA" id="ARBA00010183"/>
    </source>
</evidence>
<comment type="subunit">
    <text evidence="12">Homodimer.</text>
</comment>
<dbReference type="FunFam" id="1.10.1520.10:FF:000001">
    <property type="entry name" value="Ribonuclease 3"/>
    <property type="match status" value="1"/>
</dbReference>
<keyword evidence="10 12" id="KW-0694">RNA-binding</keyword>
<keyword evidence="6 12" id="KW-0479">Metal-binding</keyword>
<dbReference type="STRING" id="1208920.CONE_0701"/>
<keyword evidence="3 12" id="KW-0698">rRNA processing</keyword>
<dbReference type="CDD" id="cd00593">
    <property type="entry name" value="RIBOc"/>
    <property type="match status" value="1"/>
</dbReference>
<feature type="domain" description="RNase III" evidence="14">
    <location>
        <begin position="3"/>
        <end position="125"/>
    </location>
</feature>
<dbReference type="SMART" id="SM00535">
    <property type="entry name" value="RIBOc"/>
    <property type="match status" value="1"/>
</dbReference>
<keyword evidence="8 12" id="KW-0378">Hydrolase</keyword>
<dbReference type="InterPro" id="IPR014720">
    <property type="entry name" value="dsRBD_dom"/>
</dbReference>